<evidence type="ECO:0000256" key="1">
    <source>
        <dbReference type="SAM" id="SignalP"/>
    </source>
</evidence>
<keyword evidence="1" id="KW-0732">Signal</keyword>
<protein>
    <submittedName>
        <fullName evidence="3">Uncharacterized protein</fullName>
    </submittedName>
</protein>
<sequence length="98" mass="11125">MKFFIVALFCFVIIDTMAYPLGDKASSDDDHVMVSVSKKAVFHLVVQFLVVLQKNVQDYVQCTDGQILSLPTATDRWQLFKSLWTIKCAGHNLDLEDL</sequence>
<organism evidence="2 3">
    <name type="scientific">Acrobeloides nanus</name>
    <dbReference type="NCBI Taxonomy" id="290746"/>
    <lineage>
        <taxon>Eukaryota</taxon>
        <taxon>Metazoa</taxon>
        <taxon>Ecdysozoa</taxon>
        <taxon>Nematoda</taxon>
        <taxon>Chromadorea</taxon>
        <taxon>Rhabditida</taxon>
        <taxon>Tylenchina</taxon>
        <taxon>Cephalobomorpha</taxon>
        <taxon>Cephaloboidea</taxon>
        <taxon>Cephalobidae</taxon>
        <taxon>Acrobeloides</taxon>
    </lineage>
</organism>
<dbReference type="Proteomes" id="UP000887540">
    <property type="component" value="Unplaced"/>
</dbReference>
<evidence type="ECO:0000313" key="2">
    <source>
        <dbReference type="Proteomes" id="UP000887540"/>
    </source>
</evidence>
<feature type="signal peptide" evidence="1">
    <location>
        <begin position="1"/>
        <end position="18"/>
    </location>
</feature>
<accession>A0A914E919</accession>
<name>A0A914E919_9BILA</name>
<feature type="chain" id="PRO_5036882564" evidence="1">
    <location>
        <begin position="19"/>
        <end position="98"/>
    </location>
</feature>
<keyword evidence="2" id="KW-1185">Reference proteome</keyword>
<proteinExistence type="predicted"/>
<evidence type="ECO:0000313" key="3">
    <source>
        <dbReference type="WBParaSite" id="ACRNAN_scaffold6579.g30920.t1"/>
    </source>
</evidence>
<dbReference type="AlphaFoldDB" id="A0A914E919"/>
<reference evidence="3" key="1">
    <citation type="submission" date="2022-11" db="UniProtKB">
        <authorList>
            <consortium name="WormBaseParasite"/>
        </authorList>
    </citation>
    <scope>IDENTIFICATION</scope>
</reference>
<dbReference type="WBParaSite" id="ACRNAN_scaffold6579.g30920.t1">
    <property type="protein sequence ID" value="ACRNAN_scaffold6579.g30920.t1"/>
    <property type="gene ID" value="ACRNAN_scaffold6579.g30920"/>
</dbReference>